<proteinExistence type="predicted"/>
<dbReference type="Pfam" id="PF06869">
    <property type="entry name" value="DUF1258"/>
    <property type="match status" value="1"/>
</dbReference>
<reference evidence="1" key="2">
    <citation type="submission" date="2020-11" db="EMBL/GenBank/DDBJ databases">
        <authorList>
            <person name="McCartney M.A."/>
            <person name="Auch B."/>
            <person name="Kono T."/>
            <person name="Mallez S."/>
            <person name="Becker A."/>
            <person name="Gohl D.M."/>
            <person name="Silverstein K.A.T."/>
            <person name="Koren S."/>
            <person name="Bechman K.B."/>
            <person name="Herman A."/>
            <person name="Abrahante J.E."/>
            <person name="Garbe J."/>
        </authorList>
    </citation>
    <scope>NUCLEOTIDE SEQUENCE</scope>
    <source>
        <strain evidence="1">Duluth1</strain>
        <tissue evidence="1">Whole animal</tissue>
    </source>
</reference>
<organism evidence="1 2">
    <name type="scientific">Dreissena polymorpha</name>
    <name type="common">Zebra mussel</name>
    <name type="synonym">Mytilus polymorpha</name>
    <dbReference type="NCBI Taxonomy" id="45954"/>
    <lineage>
        <taxon>Eukaryota</taxon>
        <taxon>Metazoa</taxon>
        <taxon>Spiralia</taxon>
        <taxon>Lophotrochozoa</taxon>
        <taxon>Mollusca</taxon>
        <taxon>Bivalvia</taxon>
        <taxon>Autobranchia</taxon>
        <taxon>Heteroconchia</taxon>
        <taxon>Euheterodonta</taxon>
        <taxon>Imparidentia</taxon>
        <taxon>Neoheterodontei</taxon>
        <taxon>Myida</taxon>
        <taxon>Dreissenoidea</taxon>
        <taxon>Dreissenidae</taxon>
        <taxon>Dreissena</taxon>
    </lineage>
</organism>
<dbReference type="EMBL" id="JAIWYP010000004">
    <property type="protein sequence ID" value="KAH3841159.1"/>
    <property type="molecule type" value="Genomic_DNA"/>
</dbReference>
<protein>
    <submittedName>
        <fullName evidence="1">Uncharacterized protein</fullName>
    </submittedName>
</protein>
<keyword evidence="2" id="KW-1185">Reference proteome</keyword>
<dbReference type="PANTHER" id="PTHR46579:SF1">
    <property type="entry name" value="F5_8 TYPE C DOMAIN-CONTAINING PROTEIN"/>
    <property type="match status" value="1"/>
</dbReference>
<dbReference type="InterPro" id="IPR009667">
    <property type="entry name" value="DUF1258"/>
</dbReference>
<evidence type="ECO:0000313" key="2">
    <source>
        <dbReference type="Proteomes" id="UP000828390"/>
    </source>
</evidence>
<accession>A0A9D4KKI2</accession>
<dbReference type="Proteomes" id="UP000828390">
    <property type="component" value="Unassembled WGS sequence"/>
</dbReference>
<dbReference type="OrthoDB" id="6146209at2759"/>
<sequence length="898" mass="102270">MQGEDGSEEKKYTSVRPKRYNRKIKLTPYSTRTVPTPFDSEHVILQNTNTNIEAEPSTSSQVCEQSNVHQHEKLAEDSNCEKNLDFGKTIKELLEEVNAYNEIIDEVPEICEDTELLSDNEGSDCEIGDSFDFEDNTHTSTEDVPLEDRPIYSGHSMTVGTSLLLILLYTITHEISGSQLSDLLVLIGLHCAEEHPGLKSLFHFKKHFAGFKSPLVKHYFCIHCLTCVNENDQLCTNTLCGKSIKDSKSKSYFIEVPLESQLLNFFNRPNFAELLKHRFQRKKKKPSNLEDIYDGELYKKLSSKGGVLSDSFPYNISFTLNTDGVPLFKSSKFSIWPVFLMINELPFKYRRQSENMLFAGLWFGDGKPFMGTFFRPIHSNLKKLEDEGLNITVCGNDILCKAFLICSTADLPAKSTLLNMNQFNGAFSCLQCCNKGETFKTPGGGSVHVFPYEKEKLFGFGNNRTPEMCQRDAIEAVNTKQTVHGIKGPSFFMTFKYYDFVKSSSIDYMHGVLLGVTKLLIKLWFSTSLSKQDFSISCHSEAVDKKLLSIKPPSFVTRIPRSITSHFKYWKASELRSWLFFYSLPLLHGLLGESFYLHYACFVEAVFLLCGSSVTPNDIVRSQQLLMYFVMTFQPLYGGRYMTLNIHQLLHLPDCVRQLGPLWAYSCFYFETANGDITKLFHGTQNVDLQILSSVNIIQTLPTLIDKIPEHFKSAAQKLLPAKISKHISTFHVQFLGKGYQRHLADGLMHMLIEMIHFDVPNLTFYSRVLLRGELYHSKDYTRVVKRNSFTVKYFCAKSCLIKFGYIERFVTHEKNNKVIHYFALVRVAESNSGILSDLSIPNTLAITVPHIHKIKPTDKIDVVDLNNLLGICVNIVVPKDDEAVTFVCEPPNRLETD</sequence>
<dbReference type="PANTHER" id="PTHR46579">
    <property type="entry name" value="F5/8 TYPE C DOMAIN-CONTAINING PROTEIN-RELATED"/>
    <property type="match status" value="1"/>
</dbReference>
<reference evidence="1" key="1">
    <citation type="journal article" date="2019" name="bioRxiv">
        <title>The Genome of the Zebra Mussel, Dreissena polymorpha: A Resource for Invasive Species Research.</title>
        <authorList>
            <person name="McCartney M.A."/>
            <person name="Auch B."/>
            <person name="Kono T."/>
            <person name="Mallez S."/>
            <person name="Zhang Y."/>
            <person name="Obille A."/>
            <person name="Becker A."/>
            <person name="Abrahante J.E."/>
            <person name="Garbe J."/>
            <person name="Badalamenti J.P."/>
            <person name="Herman A."/>
            <person name="Mangelson H."/>
            <person name="Liachko I."/>
            <person name="Sullivan S."/>
            <person name="Sone E.D."/>
            <person name="Koren S."/>
            <person name="Silverstein K.A.T."/>
            <person name="Beckman K.B."/>
            <person name="Gohl D.M."/>
        </authorList>
    </citation>
    <scope>NUCLEOTIDE SEQUENCE</scope>
    <source>
        <strain evidence="1">Duluth1</strain>
        <tissue evidence="1">Whole animal</tissue>
    </source>
</reference>
<comment type="caution">
    <text evidence="1">The sequence shown here is derived from an EMBL/GenBank/DDBJ whole genome shotgun (WGS) entry which is preliminary data.</text>
</comment>
<dbReference type="AlphaFoldDB" id="A0A9D4KKI2"/>
<evidence type="ECO:0000313" key="1">
    <source>
        <dbReference type="EMBL" id="KAH3841159.1"/>
    </source>
</evidence>
<name>A0A9D4KKI2_DREPO</name>
<gene>
    <name evidence="1" type="ORF">DPMN_114617</name>
</gene>